<dbReference type="Gene3D" id="3.30.70.270">
    <property type="match status" value="2"/>
</dbReference>
<dbReference type="InterPro" id="IPR050951">
    <property type="entry name" value="Retrovirus_Pol_polyprotein"/>
</dbReference>
<evidence type="ECO:0000313" key="5">
    <source>
        <dbReference type="Proteomes" id="UP001249851"/>
    </source>
</evidence>
<organism evidence="4 5">
    <name type="scientific">Acropora cervicornis</name>
    <name type="common">Staghorn coral</name>
    <dbReference type="NCBI Taxonomy" id="6130"/>
    <lineage>
        <taxon>Eukaryota</taxon>
        <taxon>Metazoa</taxon>
        <taxon>Cnidaria</taxon>
        <taxon>Anthozoa</taxon>
        <taxon>Hexacorallia</taxon>
        <taxon>Scleractinia</taxon>
        <taxon>Astrocoeniina</taxon>
        <taxon>Acroporidae</taxon>
        <taxon>Acropora</taxon>
    </lineage>
</organism>
<comment type="caution">
    <text evidence="4">The sequence shown here is derived from an EMBL/GenBank/DDBJ whole genome shotgun (WGS) entry which is preliminary data.</text>
</comment>
<reference evidence="4" key="2">
    <citation type="journal article" date="2023" name="Science">
        <title>Genomic signatures of disease resistance in endangered staghorn corals.</title>
        <authorList>
            <person name="Vollmer S.V."/>
            <person name="Selwyn J.D."/>
            <person name="Despard B.A."/>
            <person name="Roesel C.L."/>
        </authorList>
    </citation>
    <scope>NUCLEOTIDE SEQUENCE</scope>
    <source>
        <strain evidence="4">K2</strain>
    </source>
</reference>
<dbReference type="Gene3D" id="3.30.420.10">
    <property type="entry name" value="Ribonuclease H-like superfamily/Ribonuclease H"/>
    <property type="match status" value="1"/>
</dbReference>
<evidence type="ECO:0000256" key="1">
    <source>
        <dbReference type="SAM" id="MobiDB-lite"/>
    </source>
</evidence>
<protein>
    <submittedName>
        <fullName evidence="4">Retrovirus-related Pol polyprotein from transposon 17.6</fullName>
    </submittedName>
</protein>
<dbReference type="InterPro" id="IPR036397">
    <property type="entry name" value="RNaseH_sf"/>
</dbReference>
<dbReference type="InterPro" id="IPR041588">
    <property type="entry name" value="Integrase_H2C2"/>
</dbReference>
<dbReference type="FunFam" id="3.30.70.270:FF:000026">
    <property type="entry name" value="Transposon Ty3-G Gag-Pol polyprotein"/>
    <property type="match status" value="1"/>
</dbReference>
<dbReference type="FunFam" id="3.30.420.10:FF:000063">
    <property type="entry name" value="Retrovirus-related Pol polyprotein from transposon 297-like Protein"/>
    <property type="match status" value="1"/>
</dbReference>
<dbReference type="GO" id="GO:0015074">
    <property type="term" value="P:DNA integration"/>
    <property type="evidence" value="ECO:0007669"/>
    <property type="project" value="InterPro"/>
</dbReference>
<feature type="compositionally biased region" description="Basic and acidic residues" evidence="1">
    <location>
        <begin position="225"/>
        <end position="235"/>
    </location>
</feature>
<dbReference type="InterPro" id="IPR043502">
    <property type="entry name" value="DNA/RNA_pol_sf"/>
</dbReference>
<evidence type="ECO:0000313" key="4">
    <source>
        <dbReference type="EMBL" id="KAK2565256.1"/>
    </source>
</evidence>
<dbReference type="FunFam" id="1.10.340.70:FF:000003">
    <property type="entry name" value="Protein CBG25708"/>
    <property type="match status" value="1"/>
</dbReference>
<feature type="compositionally biased region" description="Basic residues" evidence="1">
    <location>
        <begin position="212"/>
        <end position="224"/>
    </location>
</feature>
<evidence type="ECO:0000259" key="3">
    <source>
        <dbReference type="PROSITE" id="PS50994"/>
    </source>
</evidence>
<dbReference type="PANTHER" id="PTHR37984">
    <property type="entry name" value="PROTEIN CBG26694"/>
    <property type="match status" value="1"/>
</dbReference>
<dbReference type="InterPro" id="IPR001584">
    <property type="entry name" value="Integrase_cat-core"/>
</dbReference>
<dbReference type="InterPro" id="IPR043128">
    <property type="entry name" value="Rev_trsase/Diguanyl_cyclase"/>
</dbReference>
<dbReference type="Pfam" id="PF00665">
    <property type="entry name" value="rve"/>
    <property type="match status" value="1"/>
</dbReference>
<reference evidence="4" key="1">
    <citation type="journal article" date="2023" name="G3 (Bethesda)">
        <title>Whole genome assembly and annotation of the endangered Caribbean coral Acropora cervicornis.</title>
        <authorList>
            <person name="Selwyn J.D."/>
            <person name="Vollmer S.V."/>
        </authorList>
    </citation>
    <scope>NUCLEOTIDE SEQUENCE</scope>
    <source>
        <strain evidence="4">K2</strain>
    </source>
</reference>
<dbReference type="Pfam" id="PF17921">
    <property type="entry name" value="Integrase_H2C2"/>
    <property type="match status" value="1"/>
</dbReference>
<feature type="domain" description="Reverse transcriptase" evidence="2">
    <location>
        <begin position="477"/>
        <end position="666"/>
    </location>
</feature>
<sequence length="1360" mass="154166">MAEGYANSSFNWPRINWAASDLSKEWERFYQHCEFTFGGPLSKCTEKEKICNLTSFVGDKGREIYLTFQWETVQVGSGESVQNVSEKDILERVAGKFKAHLEAKKNLIMAAVKFDRRRQLQGETFDSFVTDLKLLARGLDMTETDKLIRNAIACKSLEERVRQRCLEKSKNLTLETAIDIGRMFEATRDGLQVMSGEDPRVEVNKLAWRNSSSRRSKKPGKPKTHIKESNEQPQKCDRCGYNAHKPQEKCPARNESCKKCRKIGHFAQVCRSRKNNVNLLDEMDYLEDSSEEEESPDGNMRLLHVATLKMNGIKDRQNSCESSEWWEVLQIGNGTLHCQLDTGAYASVINTMQLKQVAPNAKIKPTKKTLVSYSQHRITPMGYVTLPVRFKDRRLNVNFYVIDSKQKPILSGKVCQALNLVQRVHNIRADADLKELLDQHPDLQSASGAMPGTYSIKIDPTATPVVHGPRRQPAALLPKIVAKLKEMEKEGHLAKVTQPTDWVNSMVVSSRGEKIRICLDPGDLNKAVKREHYPIPTVEEIAAKIPDAKVFTVLDAKSGYLQMKLDYESSLLTTMNTPIGRYRWLKLPFGIKSAPEMYQRAMDEMLEAIDHAFASMHDILIAGRDTAHHDSVLEKVLNRARSYNLKLNFEKVKVRKQQVQYVGHIISAEGLKPDPEKVRAMKDMPPPETKEDVRRFLGSIQYLAKFLPMLAEVETPLRELTKKDVLFHWDKPQADAFQKLKNMCCKAPVLAYYDVRKEVTIQCDASKSAVGAVLLQEGRPIAYASRKLRQSEINWAPIEKEMQAIVFSTQKFREYIMGKTTVVQTDHKPLETILRKPLTAAPLRLQAMILKVSGYDLKVEYLPGKKQILADTLSRASLNEEPLEEDEIQVNMLERISISEPKYAELQQNTGNELHELYAIIQAGGPATKQQVPHSIRQYWNTRDELAALDGVIYRGMRIVVPPSMRPAMLELIHGTHAGIVKCKQRAREALYWPGMSAQIEEKVKDCTMCHDYAPAQQKEPLIPSPVPDLPWEVAASDILTFEGEQYLVLVDYYSKYIEVTKLKDLTSLETIGALKEHVSRHGIPAKLITDCGAQYASKEFENFAKSYGFEHVLVSPKHPCANGEAEAAVKTVKSLWRKNVDKEKALLEYRATPIPGIDLSPSQLSMGRRLRTTLPIARGLLEPEAYNMQDIKARMKYSKEQQKHYYDRQCTKELLPLRPGDHVRVKPEPGSKEWRAATVVQQHASPRSYVVDVGGRRIRRNRVALRTDTSRSHAGFWKRHANSIREPEPDPGNPHVVPTLQASTHMKRTAQDHDPDPPAAQENLTQGVIPSFGAADTKDSAQYTTRSGRQVKKPVKLNL</sequence>
<dbReference type="PANTHER" id="PTHR37984:SF8">
    <property type="entry name" value="CCHC-TYPE DOMAIN-CONTAINING PROTEIN"/>
    <property type="match status" value="1"/>
</dbReference>
<evidence type="ECO:0000259" key="2">
    <source>
        <dbReference type="PROSITE" id="PS50878"/>
    </source>
</evidence>
<feature type="domain" description="Integrase catalytic" evidence="3">
    <location>
        <begin position="1024"/>
        <end position="1184"/>
    </location>
</feature>
<dbReference type="EMBL" id="JARQWQ010000020">
    <property type="protein sequence ID" value="KAK2565256.1"/>
    <property type="molecule type" value="Genomic_DNA"/>
</dbReference>
<accession>A0AAD9QPY5</accession>
<dbReference type="PROSITE" id="PS50994">
    <property type="entry name" value="INTEGRASE"/>
    <property type="match status" value="1"/>
</dbReference>
<feature type="region of interest" description="Disordered" evidence="1">
    <location>
        <begin position="1305"/>
        <end position="1360"/>
    </location>
</feature>
<dbReference type="Pfam" id="PF17919">
    <property type="entry name" value="RT_RNaseH_2"/>
    <property type="match status" value="1"/>
</dbReference>
<dbReference type="InterPro" id="IPR021109">
    <property type="entry name" value="Peptidase_aspartic_dom_sf"/>
</dbReference>
<dbReference type="InterPro" id="IPR041577">
    <property type="entry name" value="RT_RNaseH_2"/>
</dbReference>
<dbReference type="PROSITE" id="PS50878">
    <property type="entry name" value="RT_POL"/>
    <property type="match status" value="1"/>
</dbReference>
<dbReference type="InterPro" id="IPR000477">
    <property type="entry name" value="RT_dom"/>
</dbReference>
<proteinExistence type="predicted"/>
<dbReference type="Gene3D" id="1.10.340.70">
    <property type="match status" value="1"/>
</dbReference>
<dbReference type="SUPFAM" id="SSF53098">
    <property type="entry name" value="Ribonuclease H-like"/>
    <property type="match status" value="1"/>
</dbReference>
<dbReference type="Gene3D" id="3.10.10.10">
    <property type="entry name" value="HIV Type 1 Reverse Transcriptase, subunit A, domain 1"/>
    <property type="match status" value="1"/>
</dbReference>
<dbReference type="Proteomes" id="UP001249851">
    <property type="component" value="Unassembled WGS sequence"/>
</dbReference>
<dbReference type="CDD" id="cd01647">
    <property type="entry name" value="RT_LTR"/>
    <property type="match status" value="1"/>
</dbReference>
<feature type="compositionally biased region" description="Basic residues" evidence="1">
    <location>
        <begin position="1350"/>
        <end position="1360"/>
    </location>
</feature>
<dbReference type="GO" id="GO:0003676">
    <property type="term" value="F:nucleic acid binding"/>
    <property type="evidence" value="ECO:0007669"/>
    <property type="project" value="InterPro"/>
</dbReference>
<dbReference type="InterPro" id="IPR012337">
    <property type="entry name" value="RNaseH-like_sf"/>
</dbReference>
<dbReference type="CDD" id="cd05481">
    <property type="entry name" value="retropepsin_like_LTR_1"/>
    <property type="match status" value="1"/>
</dbReference>
<dbReference type="Pfam" id="PF00078">
    <property type="entry name" value="RVT_1"/>
    <property type="match status" value="1"/>
</dbReference>
<keyword evidence="5" id="KW-1185">Reference proteome</keyword>
<gene>
    <name evidence="4" type="ORF">P5673_011207</name>
</gene>
<dbReference type="Gene3D" id="2.40.70.10">
    <property type="entry name" value="Acid Proteases"/>
    <property type="match status" value="1"/>
</dbReference>
<feature type="region of interest" description="Disordered" evidence="1">
    <location>
        <begin position="209"/>
        <end position="235"/>
    </location>
</feature>
<dbReference type="CDD" id="cd09274">
    <property type="entry name" value="RNase_HI_RT_Ty3"/>
    <property type="match status" value="1"/>
</dbReference>
<name>A0AAD9QPY5_ACRCE</name>
<dbReference type="SUPFAM" id="SSF56672">
    <property type="entry name" value="DNA/RNA polymerases"/>
    <property type="match status" value="1"/>
</dbReference>
<dbReference type="FunFam" id="3.10.20.370:FF:000001">
    <property type="entry name" value="Retrovirus-related Pol polyprotein from transposon 17.6-like protein"/>
    <property type="match status" value="1"/>
</dbReference>